<accession>A0A0C2BZ90</accession>
<evidence type="ECO:0000256" key="4">
    <source>
        <dbReference type="SAM" id="MobiDB-lite"/>
    </source>
</evidence>
<evidence type="ECO:0000256" key="2">
    <source>
        <dbReference type="ARBA" id="ARBA00022723"/>
    </source>
</evidence>
<organism evidence="5 6">
    <name type="scientific">Ancylostoma duodenale</name>
    <dbReference type="NCBI Taxonomy" id="51022"/>
    <lineage>
        <taxon>Eukaryota</taxon>
        <taxon>Metazoa</taxon>
        <taxon>Ecdysozoa</taxon>
        <taxon>Nematoda</taxon>
        <taxon>Chromadorea</taxon>
        <taxon>Rhabditida</taxon>
        <taxon>Rhabditina</taxon>
        <taxon>Rhabditomorpha</taxon>
        <taxon>Strongyloidea</taxon>
        <taxon>Ancylostomatidae</taxon>
        <taxon>Ancylostomatinae</taxon>
        <taxon>Ancylostoma</taxon>
    </lineage>
</organism>
<proteinExistence type="predicted"/>
<evidence type="ECO:0000256" key="3">
    <source>
        <dbReference type="ARBA" id="ARBA00022801"/>
    </source>
</evidence>
<evidence type="ECO:0000256" key="1">
    <source>
        <dbReference type="ARBA" id="ARBA00022670"/>
    </source>
</evidence>
<dbReference type="GO" id="GO:0006508">
    <property type="term" value="P:proteolysis"/>
    <property type="evidence" value="ECO:0007669"/>
    <property type="project" value="UniProtKB-KW"/>
</dbReference>
<keyword evidence="6" id="KW-1185">Reference proteome</keyword>
<feature type="region of interest" description="Disordered" evidence="4">
    <location>
        <begin position="56"/>
        <end position="81"/>
    </location>
</feature>
<sequence length="81" mass="9307">PNMTPEAVDKLVIDHLNNLWKQRGSPNHFKPIAYHSGNAWLADYKDDNFRAGARAMKRVSHSANEPYHRRHQSAATSHYDP</sequence>
<dbReference type="PANTHER" id="PTHR43270:SF4">
    <property type="entry name" value="CARNOSINE DIPEPTIDASE 2, ISOFORM A"/>
    <property type="match status" value="1"/>
</dbReference>
<dbReference type="Gene3D" id="3.40.630.10">
    <property type="entry name" value="Zn peptidases"/>
    <property type="match status" value="1"/>
</dbReference>
<keyword evidence="2" id="KW-0479">Metal-binding</keyword>
<dbReference type="InterPro" id="IPR051458">
    <property type="entry name" value="Cyt/Met_Dipeptidase"/>
</dbReference>
<dbReference type="EMBL" id="KN754359">
    <property type="protein sequence ID" value="KIH49248.1"/>
    <property type="molecule type" value="Genomic_DNA"/>
</dbReference>
<dbReference type="AlphaFoldDB" id="A0A0C2BZ90"/>
<dbReference type="PANTHER" id="PTHR43270">
    <property type="entry name" value="BETA-ALA-HIS DIPEPTIDASE"/>
    <property type="match status" value="1"/>
</dbReference>
<keyword evidence="3" id="KW-0378">Hydrolase</keyword>
<name>A0A0C2BZ90_9BILA</name>
<dbReference type="GO" id="GO:0046872">
    <property type="term" value="F:metal ion binding"/>
    <property type="evidence" value="ECO:0007669"/>
    <property type="project" value="UniProtKB-KW"/>
</dbReference>
<evidence type="ECO:0000313" key="6">
    <source>
        <dbReference type="Proteomes" id="UP000054047"/>
    </source>
</evidence>
<evidence type="ECO:0000313" key="5">
    <source>
        <dbReference type="EMBL" id="KIH49248.1"/>
    </source>
</evidence>
<gene>
    <name evidence="5" type="ORF">ANCDUO_20678</name>
</gene>
<feature type="non-terminal residue" evidence="5">
    <location>
        <position position="1"/>
    </location>
</feature>
<dbReference type="GO" id="GO:0008233">
    <property type="term" value="F:peptidase activity"/>
    <property type="evidence" value="ECO:0007669"/>
    <property type="project" value="UniProtKB-KW"/>
</dbReference>
<dbReference type="Gene3D" id="3.30.70.360">
    <property type="match status" value="1"/>
</dbReference>
<dbReference type="Proteomes" id="UP000054047">
    <property type="component" value="Unassembled WGS sequence"/>
</dbReference>
<keyword evidence="1" id="KW-0645">Protease</keyword>
<reference evidence="5 6" key="1">
    <citation type="submission" date="2013-12" db="EMBL/GenBank/DDBJ databases">
        <title>Draft genome of the parsitic nematode Ancylostoma duodenale.</title>
        <authorList>
            <person name="Mitreva M."/>
        </authorList>
    </citation>
    <scope>NUCLEOTIDE SEQUENCE [LARGE SCALE GENOMIC DNA]</scope>
    <source>
        <strain evidence="5 6">Zhejiang</strain>
    </source>
</reference>
<protein>
    <submittedName>
        <fullName evidence="5">Uncharacterized protein</fullName>
    </submittedName>
</protein>